<gene>
    <name evidence="12" type="ORF">CLV58_103188</name>
</gene>
<keyword evidence="13" id="KW-1185">Reference proteome</keyword>
<organism evidence="12 13">
    <name type="scientific">Spirosoma oryzae</name>
    <dbReference type="NCBI Taxonomy" id="1469603"/>
    <lineage>
        <taxon>Bacteria</taxon>
        <taxon>Pseudomonadati</taxon>
        <taxon>Bacteroidota</taxon>
        <taxon>Cytophagia</taxon>
        <taxon>Cytophagales</taxon>
        <taxon>Cytophagaceae</taxon>
        <taxon>Spirosoma</taxon>
    </lineage>
</organism>
<dbReference type="PROSITE" id="PS50110">
    <property type="entry name" value="RESPONSE_REGULATORY"/>
    <property type="match status" value="1"/>
</dbReference>
<dbReference type="Gene3D" id="2.60.40.10">
    <property type="entry name" value="Immunoglobulins"/>
    <property type="match status" value="1"/>
</dbReference>
<dbReference type="SUPFAM" id="SSF46689">
    <property type="entry name" value="Homeodomain-like"/>
    <property type="match status" value="1"/>
</dbReference>
<dbReference type="InterPro" id="IPR005467">
    <property type="entry name" value="His_kinase_dom"/>
</dbReference>
<dbReference type="Pfam" id="PF07494">
    <property type="entry name" value="Reg_prop"/>
    <property type="match status" value="1"/>
</dbReference>
<evidence type="ECO:0000256" key="8">
    <source>
        <dbReference type="SAM" id="SignalP"/>
    </source>
</evidence>
<dbReference type="Proteomes" id="UP000238375">
    <property type="component" value="Unassembled WGS sequence"/>
</dbReference>
<evidence type="ECO:0000256" key="4">
    <source>
        <dbReference type="ARBA" id="ARBA00023015"/>
    </source>
</evidence>
<dbReference type="InterPro" id="IPR018062">
    <property type="entry name" value="HTH_AraC-typ_CS"/>
</dbReference>
<dbReference type="InterPro" id="IPR001789">
    <property type="entry name" value="Sig_transdc_resp-reg_receiver"/>
</dbReference>
<dbReference type="SMART" id="SM00387">
    <property type="entry name" value="HATPase_c"/>
    <property type="match status" value="1"/>
</dbReference>
<dbReference type="GO" id="GO:0003700">
    <property type="term" value="F:DNA-binding transcription factor activity"/>
    <property type="evidence" value="ECO:0007669"/>
    <property type="project" value="InterPro"/>
</dbReference>
<evidence type="ECO:0000256" key="5">
    <source>
        <dbReference type="ARBA" id="ARBA00023125"/>
    </source>
</evidence>
<feature type="modified residue" description="4-aspartylphosphate" evidence="7">
    <location>
        <position position="1222"/>
    </location>
</feature>
<dbReference type="FunFam" id="1.10.287.130:FF:000045">
    <property type="entry name" value="Two-component system sensor histidine kinase/response regulator"/>
    <property type="match status" value="1"/>
</dbReference>
<dbReference type="Gene3D" id="2.130.10.10">
    <property type="entry name" value="YVTN repeat-like/Quinoprotein amine dehydrogenase"/>
    <property type="match status" value="3"/>
</dbReference>
<feature type="domain" description="Histidine kinase" evidence="10">
    <location>
        <begin position="898"/>
        <end position="1131"/>
    </location>
</feature>
<dbReference type="Gene3D" id="3.40.50.2300">
    <property type="match status" value="1"/>
</dbReference>
<dbReference type="SUPFAM" id="SSF52172">
    <property type="entry name" value="CheY-like"/>
    <property type="match status" value="1"/>
</dbReference>
<reference evidence="12 13" key="1">
    <citation type="submission" date="2018-03" db="EMBL/GenBank/DDBJ databases">
        <title>Genomic Encyclopedia of Archaeal and Bacterial Type Strains, Phase II (KMG-II): from individual species to whole genera.</title>
        <authorList>
            <person name="Goeker M."/>
        </authorList>
    </citation>
    <scope>NUCLEOTIDE SEQUENCE [LARGE SCALE GENOMIC DNA]</scope>
    <source>
        <strain evidence="12 13">DSM 28354</strain>
    </source>
</reference>
<feature type="chain" id="PRO_5015634844" description="histidine kinase" evidence="8">
    <location>
        <begin position="23"/>
        <end position="1430"/>
    </location>
</feature>
<dbReference type="InterPro" id="IPR011123">
    <property type="entry name" value="Y_Y_Y"/>
</dbReference>
<dbReference type="SUPFAM" id="SSF47384">
    <property type="entry name" value="Homodimeric domain of signal transducing histidine kinase"/>
    <property type="match status" value="1"/>
</dbReference>
<dbReference type="PANTHER" id="PTHR43547:SF2">
    <property type="entry name" value="HYBRID SIGNAL TRANSDUCTION HISTIDINE KINASE C"/>
    <property type="match status" value="1"/>
</dbReference>
<dbReference type="InterPro" id="IPR011006">
    <property type="entry name" value="CheY-like_superfamily"/>
</dbReference>
<evidence type="ECO:0000259" key="11">
    <source>
        <dbReference type="PROSITE" id="PS50110"/>
    </source>
</evidence>
<dbReference type="Gene3D" id="1.10.287.130">
    <property type="match status" value="1"/>
</dbReference>
<dbReference type="FunFam" id="2.60.40.10:FF:000791">
    <property type="entry name" value="Two-component system sensor histidine kinase/response regulator"/>
    <property type="match status" value="1"/>
</dbReference>
<dbReference type="InterPro" id="IPR018060">
    <property type="entry name" value="HTH_AraC"/>
</dbReference>
<dbReference type="Gene3D" id="3.30.565.10">
    <property type="entry name" value="Histidine kinase-like ATPase, C-terminal domain"/>
    <property type="match status" value="1"/>
</dbReference>
<feature type="domain" description="Response regulatory" evidence="11">
    <location>
        <begin position="1174"/>
        <end position="1289"/>
    </location>
</feature>
<comment type="catalytic activity">
    <reaction evidence="1">
        <text>ATP + protein L-histidine = ADP + protein N-phospho-L-histidine.</text>
        <dbReference type="EC" id="2.7.13.3"/>
    </reaction>
</comment>
<dbReference type="InterPro" id="IPR003594">
    <property type="entry name" value="HATPase_dom"/>
</dbReference>
<dbReference type="InterPro" id="IPR011110">
    <property type="entry name" value="Reg_prop"/>
</dbReference>
<dbReference type="PRINTS" id="PR00344">
    <property type="entry name" value="BCTRLSENSOR"/>
</dbReference>
<dbReference type="PROSITE" id="PS50109">
    <property type="entry name" value="HIS_KIN"/>
    <property type="match status" value="1"/>
</dbReference>
<dbReference type="InterPro" id="IPR015943">
    <property type="entry name" value="WD40/YVTN_repeat-like_dom_sf"/>
</dbReference>
<dbReference type="InterPro" id="IPR013783">
    <property type="entry name" value="Ig-like_fold"/>
</dbReference>
<name>A0A2T0TEX8_9BACT</name>
<evidence type="ECO:0000256" key="2">
    <source>
        <dbReference type="ARBA" id="ARBA00012438"/>
    </source>
</evidence>
<dbReference type="SMART" id="SM00448">
    <property type="entry name" value="REC"/>
    <property type="match status" value="1"/>
</dbReference>
<dbReference type="SMART" id="SM00342">
    <property type="entry name" value="HTH_ARAC"/>
    <property type="match status" value="1"/>
</dbReference>
<dbReference type="PROSITE" id="PS00041">
    <property type="entry name" value="HTH_ARAC_FAMILY_1"/>
    <property type="match status" value="1"/>
</dbReference>
<dbReference type="SUPFAM" id="SSF63829">
    <property type="entry name" value="Calcium-dependent phosphotriesterase"/>
    <property type="match status" value="2"/>
</dbReference>
<keyword evidence="12" id="KW-0418">Kinase</keyword>
<evidence type="ECO:0000256" key="3">
    <source>
        <dbReference type="ARBA" id="ARBA00022553"/>
    </source>
</evidence>
<dbReference type="SMART" id="SM00388">
    <property type="entry name" value="HisKA"/>
    <property type="match status" value="1"/>
</dbReference>
<protein>
    <recommendedName>
        <fullName evidence="2">histidine kinase</fullName>
        <ecNumber evidence="2">2.7.13.3</ecNumber>
    </recommendedName>
</protein>
<sequence>MWFRKYIHWLTLVFGTILPSLAQQSPDQFRFEHITIDRGLSHSDAMCVAQDRSGFIWIGTNKGINRYDGYALKTYNLPVDTARGVSANRIRTLHVDSYGTLWAGVERAGLFWYDADTDRFRSITNWQSYHPGGTESGTAIATAALDLLWQTNVHAITSDRRGRLWVATQRNGVVMLQFGPGGRLLAASRIRLTGQADKEPTINKLALDSGGTLWIGTLGHGLWRFNTATGRPAIPLQAVPVPAVGGQNIRAIHSDRQTGLWVGTDDRVYWAAAPNLQSVSPPAFQPLHRTFADVESLFLDSFHRLWVSTHYGLLLMEGKPRTADMPPIDETQVHAFLPSDADPYSINSVRIHDILEDQFHNLWLATSAGGLNQLRLRAKPFQELRQPITGPVTPANDYINAICKDDAANRLWIGTRNGLASYDLSTQTYHNYLMRPGFATANGLDVSALFLAADHTLWIGTRYGGLYTFRPGQDRPGQDRLPRRLSAGRPGLNWRGVSIESITEDRFGTIWVATFNAGMHRFSRQGRYLMHYDRTNNILPTHQLTALLYDTSRNVLWASTRDAGLLKLRPQADSLLVLNQFLHQPGNPNSLLVNYTWPLLDDGRGNLWIGTIGGGLHRLTTGAGGQEHVVRYQQRIPETDIESLLADNAGNLWIGGAGLYKFSPKTDQLLHFDVTDGLQSNSFKVGAAYRSTDGTLYFGGTNGITAFQPRSIHPNPYPPLVQITGLRVQNQSVAPGDTVNGRVLIAQAFAQHPAIRLNASENDFAIDFVGLNYANPQKQRYAYQLEGYNDTWVYPAPDQRVATFSNLPAGAYTFRVKASNDDGIWSPKEARLTLTILPPWWRTWWAYLLYVSAFLGTLWFYRRTELRQQALQNKLALEQYKAEKEKEMTDSRLRFFTNVSHELRTPLTLILGPMDELVSTAGLPGAQVRERILLMQQQTRKLLDLVNQLLDFRKAETGHITLRASRDNVIPFLTEIVLIFKLKAEELRLDYALHAPAEPIWLYFDRSKLEIMLTNLLSNAFKYTPEGSRIRVTVACVGSPDSPATFLNDVLQDNYLQIIVRDWGIGMPADQVDKVFDPYYQASHTETLRVTGTGLGLSLVKQFTDAHRGTVSVQSTIGMGTTFIMRLPFGHAHLPPDAIRAEKTADETAIPATLTASIPLPDNAPVSSPVRAAHVLLVEDNDELRHYLTNLLSPAFTVHSAVDGLDGWVKTLDLLPDIVVSDIMMPRSNGLELCRTIKQHPKTSHIPVVLLTARVAAVHELEGLETGADEYMAKPFNPQVLLTKLSVMLQDRFRLRDYYHQQILLEPTDIVIPDAERQLLEKAMQIVEANLSDPNFSVAVLVREMGMSQSVLYRHIKAITGQTVIEFIRDVRMKHAAQLLTSSSLRISEVAQLVGFEDVKYFRKAFQHLFKLSPSDYAKQHRPSAVDSGE</sequence>
<dbReference type="Gene3D" id="1.10.10.60">
    <property type="entry name" value="Homeodomain-like"/>
    <property type="match status" value="1"/>
</dbReference>
<dbReference type="GO" id="GO:0043565">
    <property type="term" value="F:sequence-specific DNA binding"/>
    <property type="evidence" value="ECO:0007669"/>
    <property type="project" value="InterPro"/>
</dbReference>
<dbReference type="PANTHER" id="PTHR43547">
    <property type="entry name" value="TWO-COMPONENT HISTIDINE KINASE"/>
    <property type="match status" value="1"/>
</dbReference>
<evidence type="ECO:0000256" key="7">
    <source>
        <dbReference type="PROSITE-ProRule" id="PRU00169"/>
    </source>
</evidence>
<evidence type="ECO:0000313" key="13">
    <source>
        <dbReference type="Proteomes" id="UP000238375"/>
    </source>
</evidence>
<dbReference type="InterPro" id="IPR003661">
    <property type="entry name" value="HisK_dim/P_dom"/>
</dbReference>
<dbReference type="InterPro" id="IPR004358">
    <property type="entry name" value="Sig_transdc_His_kin-like_C"/>
</dbReference>
<dbReference type="Pfam" id="PF07495">
    <property type="entry name" value="Y_Y_Y"/>
    <property type="match status" value="1"/>
</dbReference>
<keyword evidence="8" id="KW-0732">Signal</keyword>
<dbReference type="InterPro" id="IPR036890">
    <property type="entry name" value="HATPase_C_sf"/>
</dbReference>
<dbReference type="EMBL" id="PVTE01000003">
    <property type="protein sequence ID" value="PRY44219.1"/>
    <property type="molecule type" value="Genomic_DNA"/>
</dbReference>
<dbReference type="Pfam" id="PF00512">
    <property type="entry name" value="HisKA"/>
    <property type="match status" value="1"/>
</dbReference>
<dbReference type="Pfam" id="PF02518">
    <property type="entry name" value="HATPase_c"/>
    <property type="match status" value="1"/>
</dbReference>
<dbReference type="GO" id="GO:0000155">
    <property type="term" value="F:phosphorelay sensor kinase activity"/>
    <property type="evidence" value="ECO:0007669"/>
    <property type="project" value="InterPro"/>
</dbReference>
<feature type="domain" description="HTH araC/xylS-type" evidence="9">
    <location>
        <begin position="1321"/>
        <end position="1420"/>
    </location>
</feature>
<dbReference type="SUPFAM" id="SSF55874">
    <property type="entry name" value="ATPase domain of HSP90 chaperone/DNA topoisomerase II/histidine kinase"/>
    <property type="match status" value="1"/>
</dbReference>
<dbReference type="Pfam" id="PF00072">
    <property type="entry name" value="Response_reg"/>
    <property type="match status" value="1"/>
</dbReference>
<evidence type="ECO:0000256" key="1">
    <source>
        <dbReference type="ARBA" id="ARBA00000085"/>
    </source>
</evidence>
<dbReference type="CDD" id="cd17574">
    <property type="entry name" value="REC_OmpR"/>
    <property type="match status" value="1"/>
</dbReference>
<evidence type="ECO:0000313" key="12">
    <source>
        <dbReference type="EMBL" id="PRY44219.1"/>
    </source>
</evidence>
<keyword evidence="12" id="KW-0808">Transferase</keyword>
<accession>A0A2T0TEX8</accession>
<keyword evidence="3 7" id="KW-0597">Phosphoprotein</keyword>
<dbReference type="Pfam" id="PF12833">
    <property type="entry name" value="HTH_18"/>
    <property type="match status" value="1"/>
</dbReference>
<keyword evidence="5" id="KW-0238">DNA-binding</keyword>
<dbReference type="InterPro" id="IPR009057">
    <property type="entry name" value="Homeodomain-like_sf"/>
</dbReference>
<keyword evidence="6" id="KW-0804">Transcription</keyword>
<feature type="signal peptide" evidence="8">
    <location>
        <begin position="1"/>
        <end position="22"/>
    </location>
</feature>
<proteinExistence type="predicted"/>
<dbReference type="PROSITE" id="PS01124">
    <property type="entry name" value="HTH_ARAC_FAMILY_2"/>
    <property type="match status" value="1"/>
</dbReference>
<evidence type="ECO:0000256" key="6">
    <source>
        <dbReference type="ARBA" id="ARBA00023163"/>
    </source>
</evidence>
<keyword evidence="4" id="KW-0805">Transcription regulation</keyword>
<dbReference type="CDD" id="cd00082">
    <property type="entry name" value="HisKA"/>
    <property type="match status" value="1"/>
</dbReference>
<evidence type="ECO:0000259" key="9">
    <source>
        <dbReference type="PROSITE" id="PS01124"/>
    </source>
</evidence>
<evidence type="ECO:0000259" key="10">
    <source>
        <dbReference type="PROSITE" id="PS50109"/>
    </source>
</evidence>
<dbReference type="EC" id="2.7.13.3" evidence="2"/>
<dbReference type="InterPro" id="IPR036097">
    <property type="entry name" value="HisK_dim/P_sf"/>
</dbReference>
<dbReference type="RefSeq" id="WP_106136634.1">
    <property type="nucleotide sequence ID" value="NZ_PVTE01000003.1"/>
</dbReference>
<comment type="caution">
    <text evidence="12">The sequence shown here is derived from an EMBL/GenBank/DDBJ whole genome shotgun (WGS) entry which is preliminary data.</text>
</comment>
<dbReference type="OrthoDB" id="9797097at2"/>
<dbReference type="SUPFAM" id="SSF101898">
    <property type="entry name" value="NHL repeat"/>
    <property type="match status" value="1"/>
</dbReference>